<dbReference type="InterPro" id="IPR003439">
    <property type="entry name" value="ABC_transporter-like_ATP-bd"/>
</dbReference>
<dbReference type="Proteomes" id="UP000240535">
    <property type="component" value="Unassembled WGS sequence"/>
</dbReference>
<sequence>MQDVIEIKNLTHHYGDKKIYENLNLNIKKGEVFGILGKNGVGKSTLINILMGYLKPLKGDCLILGHKNYNLPNDIKKEIALLFEGFVSYDFFTIKQYEKFLSFFYPKWKKDIFYDLVSLMNLNTNQKLSTLSYGQKSQVVLGALFAQDASLIILDDYSMGLDAGYRRLFIDYLKDYLDGTNKSVIVTSHIMSDLSNLVSSMIIVEKGGFVHKDTMENFIQNFNCFKCNVDYDISNLNYKRVENFKQYKLIYSFENLENEYVQKIDTNFEDKFLGFVGKYE</sequence>
<keyword evidence="3 5" id="KW-0067">ATP-binding</keyword>
<dbReference type="Pfam" id="PF00005">
    <property type="entry name" value="ABC_tran"/>
    <property type="match status" value="1"/>
</dbReference>
<dbReference type="GO" id="GO:0016887">
    <property type="term" value="F:ATP hydrolysis activity"/>
    <property type="evidence" value="ECO:0007669"/>
    <property type="project" value="InterPro"/>
</dbReference>
<dbReference type="OrthoDB" id="9778870at2"/>
<evidence type="ECO:0000256" key="1">
    <source>
        <dbReference type="ARBA" id="ARBA00022448"/>
    </source>
</evidence>
<dbReference type="PROSITE" id="PS50893">
    <property type="entry name" value="ABC_TRANSPORTER_2"/>
    <property type="match status" value="1"/>
</dbReference>
<evidence type="ECO:0000313" key="6">
    <source>
        <dbReference type="Proteomes" id="UP000240535"/>
    </source>
</evidence>
<dbReference type="PANTHER" id="PTHR42939:SF1">
    <property type="entry name" value="ABC TRANSPORTER ATP-BINDING PROTEIN ALBC-RELATED"/>
    <property type="match status" value="1"/>
</dbReference>
<feature type="domain" description="ABC transporter" evidence="4">
    <location>
        <begin position="5"/>
        <end position="231"/>
    </location>
</feature>
<accession>A0A2P8QZ04</accession>
<keyword evidence="2" id="KW-0547">Nucleotide-binding</keyword>
<dbReference type="RefSeq" id="WP_106872416.1">
    <property type="nucleotide sequence ID" value="NZ_CP053841.1"/>
</dbReference>
<dbReference type="EMBL" id="PDHH01000007">
    <property type="protein sequence ID" value="PSM51471.1"/>
    <property type="molecule type" value="Genomic_DNA"/>
</dbReference>
<protein>
    <submittedName>
        <fullName evidence="5">ABC transporter ATP-binding protein</fullName>
    </submittedName>
</protein>
<evidence type="ECO:0000259" key="4">
    <source>
        <dbReference type="PROSITE" id="PS50893"/>
    </source>
</evidence>
<keyword evidence="1" id="KW-0813">Transport</keyword>
<dbReference type="InterPro" id="IPR027417">
    <property type="entry name" value="P-loop_NTPase"/>
</dbReference>
<name>A0A2P8QZ04_9BACT</name>
<evidence type="ECO:0000256" key="3">
    <source>
        <dbReference type="ARBA" id="ARBA00022840"/>
    </source>
</evidence>
<keyword evidence="6" id="KW-1185">Reference proteome</keyword>
<dbReference type="AlphaFoldDB" id="A0A2P8QZ04"/>
<reference evidence="6" key="1">
    <citation type="submission" date="2017-10" db="EMBL/GenBank/DDBJ databases">
        <title>Campylobacter species from seals.</title>
        <authorList>
            <person name="Gilbert M.J."/>
            <person name="Zomer A.L."/>
            <person name="Timmerman A.J."/>
            <person name="Duim B."/>
            <person name="Wagenaar J.A."/>
        </authorList>
    </citation>
    <scope>NUCLEOTIDE SEQUENCE [LARGE SCALE GENOMIC DNA]</scope>
    <source>
        <strain evidence="6">17S00004-5</strain>
    </source>
</reference>
<dbReference type="SUPFAM" id="SSF52540">
    <property type="entry name" value="P-loop containing nucleoside triphosphate hydrolases"/>
    <property type="match status" value="1"/>
</dbReference>
<dbReference type="CDD" id="cd03230">
    <property type="entry name" value="ABC_DR_subfamily_A"/>
    <property type="match status" value="1"/>
</dbReference>
<dbReference type="InterPro" id="IPR003593">
    <property type="entry name" value="AAA+_ATPase"/>
</dbReference>
<dbReference type="GO" id="GO:0005524">
    <property type="term" value="F:ATP binding"/>
    <property type="evidence" value="ECO:0007669"/>
    <property type="project" value="UniProtKB-KW"/>
</dbReference>
<dbReference type="SMART" id="SM00382">
    <property type="entry name" value="AAA"/>
    <property type="match status" value="1"/>
</dbReference>
<dbReference type="Gene3D" id="3.40.50.300">
    <property type="entry name" value="P-loop containing nucleotide triphosphate hydrolases"/>
    <property type="match status" value="1"/>
</dbReference>
<dbReference type="PANTHER" id="PTHR42939">
    <property type="entry name" value="ABC TRANSPORTER ATP-BINDING PROTEIN ALBC-RELATED"/>
    <property type="match status" value="1"/>
</dbReference>
<evidence type="ECO:0000256" key="2">
    <source>
        <dbReference type="ARBA" id="ARBA00022741"/>
    </source>
</evidence>
<proteinExistence type="predicted"/>
<gene>
    <name evidence="5" type="ORF">CQ405_07845</name>
</gene>
<dbReference type="InterPro" id="IPR051782">
    <property type="entry name" value="ABC_Transporter_VariousFunc"/>
</dbReference>
<organism evidence="5 6">
    <name type="scientific">Campylobacter blaseri</name>
    <dbReference type="NCBI Taxonomy" id="2042961"/>
    <lineage>
        <taxon>Bacteria</taxon>
        <taxon>Pseudomonadati</taxon>
        <taxon>Campylobacterota</taxon>
        <taxon>Epsilonproteobacteria</taxon>
        <taxon>Campylobacterales</taxon>
        <taxon>Campylobacteraceae</taxon>
        <taxon>Campylobacter</taxon>
    </lineage>
</organism>
<comment type="caution">
    <text evidence="5">The sequence shown here is derived from an EMBL/GenBank/DDBJ whole genome shotgun (WGS) entry which is preliminary data.</text>
</comment>
<evidence type="ECO:0000313" key="5">
    <source>
        <dbReference type="EMBL" id="PSM51471.1"/>
    </source>
</evidence>